<reference evidence="1" key="1">
    <citation type="submission" date="2021-03" db="EMBL/GenBank/DDBJ databases">
        <title>Chromosome level genome of the anhydrobiotic midge Polypedilum vanderplanki.</title>
        <authorList>
            <person name="Yoshida Y."/>
            <person name="Kikawada T."/>
            <person name="Gusev O."/>
        </authorList>
    </citation>
    <scope>NUCLEOTIDE SEQUENCE</scope>
    <source>
        <strain evidence="1">NIAS01</strain>
        <tissue evidence="1">Whole body or cell culture</tissue>
    </source>
</reference>
<gene>
    <name evidence="1" type="ORF">PVAND_016214</name>
</gene>
<sequence>MELFFKRKTENLKLATKTFHKLYQENSYKQVFQTESFNVCQALNSGVVAPHIKLAFDWLKSVLIGYERLCTSSGQINFLNISAPDSPFLALFPMGFYSSIFSYADDLDDNLWNVTLNFIINR</sequence>
<accession>A0A9J6BFK5</accession>
<dbReference type="EMBL" id="JADBJN010000004">
    <property type="protein sequence ID" value="KAG5668267.1"/>
    <property type="molecule type" value="Genomic_DNA"/>
</dbReference>
<evidence type="ECO:0000313" key="1">
    <source>
        <dbReference type="EMBL" id="KAG5668267.1"/>
    </source>
</evidence>
<comment type="caution">
    <text evidence="1">The sequence shown here is derived from an EMBL/GenBank/DDBJ whole genome shotgun (WGS) entry which is preliminary data.</text>
</comment>
<evidence type="ECO:0000313" key="2">
    <source>
        <dbReference type="Proteomes" id="UP001107558"/>
    </source>
</evidence>
<keyword evidence="2" id="KW-1185">Reference proteome</keyword>
<name>A0A9J6BFK5_POLVA</name>
<organism evidence="1 2">
    <name type="scientific">Polypedilum vanderplanki</name>
    <name type="common">Sleeping chironomid midge</name>
    <dbReference type="NCBI Taxonomy" id="319348"/>
    <lineage>
        <taxon>Eukaryota</taxon>
        <taxon>Metazoa</taxon>
        <taxon>Ecdysozoa</taxon>
        <taxon>Arthropoda</taxon>
        <taxon>Hexapoda</taxon>
        <taxon>Insecta</taxon>
        <taxon>Pterygota</taxon>
        <taxon>Neoptera</taxon>
        <taxon>Endopterygota</taxon>
        <taxon>Diptera</taxon>
        <taxon>Nematocera</taxon>
        <taxon>Chironomoidea</taxon>
        <taxon>Chironomidae</taxon>
        <taxon>Chironominae</taxon>
        <taxon>Polypedilum</taxon>
        <taxon>Polypedilum</taxon>
    </lineage>
</organism>
<dbReference type="Proteomes" id="UP001107558">
    <property type="component" value="Chromosome 4"/>
</dbReference>
<dbReference type="AlphaFoldDB" id="A0A9J6BFK5"/>
<protein>
    <submittedName>
        <fullName evidence="1">Uncharacterized protein</fullName>
    </submittedName>
</protein>
<proteinExistence type="predicted"/>